<reference evidence="1" key="1">
    <citation type="journal article" date="2021" name="Proc. Natl. Acad. Sci. U.S.A.">
        <title>A Catalog of Tens of Thousands of Viruses from Human Metagenomes Reveals Hidden Associations with Chronic Diseases.</title>
        <authorList>
            <person name="Tisza M.J."/>
            <person name="Buck C.B."/>
        </authorList>
    </citation>
    <scope>NUCLEOTIDE SEQUENCE</scope>
    <source>
        <strain evidence="1">Ctkhg5</strain>
    </source>
</reference>
<organism evidence="1">
    <name type="scientific">Siphoviridae sp. ctkhg5</name>
    <dbReference type="NCBI Taxonomy" id="2825643"/>
    <lineage>
        <taxon>Viruses</taxon>
        <taxon>Duplodnaviria</taxon>
        <taxon>Heunggongvirae</taxon>
        <taxon>Uroviricota</taxon>
        <taxon>Caudoviricetes</taxon>
    </lineage>
</organism>
<proteinExistence type="predicted"/>
<accession>A0A8S5UDF7</accession>
<evidence type="ECO:0000313" key="1">
    <source>
        <dbReference type="EMBL" id="DAF92468.1"/>
    </source>
</evidence>
<protein>
    <submittedName>
        <fullName evidence="1">Uncharacterized protein</fullName>
    </submittedName>
</protein>
<sequence length="300" mass="31928">MAFDFVTSRQNKAHVTAEQAGALNISIFGNGRYITKYAQGLEVSVASSNKVNIAPGALIVDGRFVVNERAEQVTIANGTQGKWRKDLVILTLKVDASTGVGTTALSTIQGVAAVTQDAAKDPTYTPGNLSKGQYQAQVPVARVILDGLAPTVELALPTIEVLSSSGDDFDVVSCESPIGAGRARNLWHIWRRGDSVTVFCKGFTKDGGAWETAHCPITIPENSRFKSAEEGIKAAGATDRIADFEPNTIRVPVCFRDSQTANVHLCVTSDGGAYLQNMGGGGHDNNWRWATLTYTVAPSV</sequence>
<dbReference type="EMBL" id="BK016067">
    <property type="protein sequence ID" value="DAF92468.1"/>
    <property type="molecule type" value="Genomic_DNA"/>
</dbReference>
<name>A0A8S5UDF7_9CAUD</name>